<evidence type="ECO:0000259" key="5">
    <source>
        <dbReference type="Pfam" id="PF01555"/>
    </source>
</evidence>
<comment type="similarity">
    <text evidence="3">Belongs to the N(4)/N(6)-methyltransferase family.</text>
</comment>
<dbReference type="InterPro" id="IPR002941">
    <property type="entry name" value="DNA_methylase_N4/N6"/>
</dbReference>
<organism evidence="6 7">
    <name type="scientific">Tsukamurella paurometabola</name>
    <name type="common">Corynebacterium paurometabolum</name>
    <dbReference type="NCBI Taxonomy" id="2061"/>
    <lineage>
        <taxon>Bacteria</taxon>
        <taxon>Bacillati</taxon>
        <taxon>Actinomycetota</taxon>
        <taxon>Actinomycetes</taxon>
        <taxon>Mycobacteriales</taxon>
        <taxon>Tsukamurellaceae</taxon>
        <taxon>Tsukamurella</taxon>
    </lineage>
</organism>
<reference evidence="6 7" key="1">
    <citation type="submission" date="2021-04" db="EMBL/GenBank/DDBJ databases">
        <title>Whole genome sequence analysis of a thiophenic sulfur metabolizing bacteria.</title>
        <authorList>
            <person name="Akhtar N."/>
            <person name="Akram J."/>
            <person name="Aslam A."/>
        </authorList>
    </citation>
    <scope>NUCLEOTIDE SEQUENCE [LARGE SCALE GENOMIC DNA]</scope>
    <source>
        <strain evidence="6 7">3OW</strain>
    </source>
</reference>
<feature type="region of interest" description="Disordered" evidence="4">
    <location>
        <begin position="1"/>
        <end position="24"/>
    </location>
</feature>
<dbReference type="PANTHER" id="PTHR13370:SF3">
    <property type="entry name" value="TRNA (GUANINE(10)-N2)-METHYLTRANSFERASE HOMOLOG"/>
    <property type="match status" value="1"/>
</dbReference>
<dbReference type="CDD" id="cd02440">
    <property type="entry name" value="AdoMet_MTases"/>
    <property type="match status" value="1"/>
</dbReference>
<dbReference type="SUPFAM" id="SSF53335">
    <property type="entry name" value="S-adenosyl-L-methionine-dependent methyltransferases"/>
    <property type="match status" value="1"/>
</dbReference>
<proteinExistence type="inferred from homology"/>
<evidence type="ECO:0000256" key="1">
    <source>
        <dbReference type="ARBA" id="ARBA00022603"/>
    </source>
</evidence>
<accession>A0ABS5NF46</accession>
<dbReference type="InterPro" id="IPR029063">
    <property type="entry name" value="SAM-dependent_MTases_sf"/>
</dbReference>
<feature type="domain" description="DNA methylase N-4/N-6" evidence="5">
    <location>
        <begin position="142"/>
        <end position="410"/>
    </location>
</feature>
<comment type="caution">
    <text evidence="6">The sequence shown here is derived from an EMBL/GenBank/DDBJ whole genome shotgun (WGS) entry which is preliminary data.</text>
</comment>
<evidence type="ECO:0000256" key="2">
    <source>
        <dbReference type="ARBA" id="ARBA00022679"/>
    </source>
</evidence>
<dbReference type="PRINTS" id="PR00508">
    <property type="entry name" value="S21N4MTFRASE"/>
</dbReference>
<evidence type="ECO:0000313" key="6">
    <source>
        <dbReference type="EMBL" id="MBS4102926.1"/>
    </source>
</evidence>
<sequence>MSTGRSSTTPRRRKRVPEPTTPDLPNIYPYTTVAKLDRAKYADREEKFHIGDVAPVVGMAPSFIRKVVGNKKLLDSADVLELLDQDAFSETFVPRSRVLDYLFSNAEREAVERSEQFDADQTCKLINGDFMQVVDTLPERSVQCVVTSTPYWGMRIYKDSRLVKWADGEECAYGHEQTPEGFVRHTVEVLHRLRPVLTESASIWWNLMDTYMTRTQIRGNAYEALQAMDGRNRKKWGDHEHHRYSAGHAYVKDGEQCGIPALVAARASRIGYFTKSTITWAKIISLPEPQNSRVSRSLEYVMHFSTQRAPKFDKEAYRRLATSMGGRNTLYEGDKLSDVWVLPVSSGGDGHGAQFPLALPGRCIAISTDADDVVLDPFVGSGNTAVAARTLGRKVIGVDVSQQYLDVAEEKVRELEERLPIDIAVKAPVEVAEAVLRKTS</sequence>
<gene>
    <name evidence="6" type="ORF">KFZ73_16975</name>
</gene>
<dbReference type="EMBL" id="JAGXOE010000045">
    <property type="protein sequence ID" value="MBS4102926.1"/>
    <property type="molecule type" value="Genomic_DNA"/>
</dbReference>
<dbReference type="Pfam" id="PF01555">
    <property type="entry name" value="N6_N4_Mtase"/>
    <property type="match status" value="1"/>
</dbReference>
<protein>
    <recommendedName>
        <fullName evidence="3">Methyltransferase</fullName>
        <ecNumber evidence="3">2.1.1.-</ecNumber>
    </recommendedName>
</protein>
<evidence type="ECO:0000256" key="3">
    <source>
        <dbReference type="RuleBase" id="RU362026"/>
    </source>
</evidence>
<dbReference type="EC" id="2.1.1.-" evidence="3"/>
<keyword evidence="1" id="KW-0489">Methyltransferase</keyword>
<evidence type="ECO:0000256" key="4">
    <source>
        <dbReference type="SAM" id="MobiDB-lite"/>
    </source>
</evidence>
<dbReference type="RefSeq" id="WP_212554469.1">
    <property type="nucleotide sequence ID" value="NZ_JAGXOE010000045.1"/>
</dbReference>
<name>A0ABS5NF46_TSUPA</name>
<dbReference type="InterPro" id="IPR001091">
    <property type="entry name" value="RM_Methyltransferase"/>
</dbReference>
<keyword evidence="7" id="KW-1185">Reference proteome</keyword>
<dbReference type="Proteomes" id="UP000676853">
    <property type="component" value="Unassembled WGS sequence"/>
</dbReference>
<evidence type="ECO:0000313" key="7">
    <source>
        <dbReference type="Proteomes" id="UP000676853"/>
    </source>
</evidence>
<keyword evidence="2" id="KW-0808">Transferase</keyword>
<dbReference type="Gene3D" id="3.40.50.150">
    <property type="entry name" value="Vaccinia Virus protein VP39"/>
    <property type="match status" value="1"/>
</dbReference>
<dbReference type="PANTHER" id="PTHR13370">
    <property type="entry name" value="RNA METHYLASE-RELATED"/>
    <property type="match status" value="1"/>
</dbReference>